<reference evidence="2" key="1">
    <citation type="journal article" date="2019" name="Plant Biotechnol. J.">
        <title>Genome sequencing of the Australian wild diploid species Gossypium australe highlights disease resistance and delayed gland morphogenesis.</title>
        <authorList>
            <person name="Cai Y."/>
            <person name="Cai X."/>
            <person name="Wang Q."/>
            <person name="Wang P."/>
            <person name="Zhang Y."/>
            <person name="Cai C."/>
            <person name="Xu Y."/>
            <person name="Wang K."/>
            <person name="Zhou Z."/>
            <person name="Wang C."/>
            <person name="Geng S."/>
            <person name="Li B."/>
            <person name="Dong Q."/>
            <person name="Hou Y."/>
            <person name="Wang H."/>
            <person name="Ai P."/>
            <person name="Liu Z."/>
            <person name="Yi F."/>
            <person name="Sun M."/>
            <person name="An G."/>
            <person name="Cheng J."/>
            <person name="Zhang Y."/>
            <person name="Shi Q."/>
            <person name="Xie Y."/>
            <person name="Shi X."/>
            <person name="Chang Y."/>
            <person name="Huang F."/>
            <person name="Chen Y."/>
            <person name="Hong S."/>
            <person name="Mi L."/>
            <person name="Sun Q."/>
            <person name="Zhang L."/>
            <person name="Zhou B."/>
            <person name="Peng R."/>
            <person name="Zhang X."/>
            <person name="Liu F."/>
        </authorList>
    </citation>
    <scope>NUCLEOTIDE SEQUENCE [LARGE SCALE GENOMIC DNA]</scope>
    <source>
        <strain evidence="2">cv. PA1801</strain>
    </source>
</reference>
<dbReference type="Proteomes" id="UP000325315">
    <property type="component" value="Unassembled WGS sequence"/>
</dbReference>
<organism evidence="1 2">
    <name type="scientific">Gossypium australe</name>
    <dbReference type="NCBI Taxonomy" id="47621"/>
    <lineage>
        <taxon>Eukaryota</taxon>
        <taxon>Viridiplantae</taxon>
        <taxon>Streptophyta</taxon>
        <taxon>Embryophyta</taxon>
        <taxon>Tracheophyta</taxon>
        <taxon>Spermatophyta</taxon>
        <taxon>Magnoliopsida</taxon>
        <taxon>eudicotyledons</taxon>
        <taxon>Gunneridae</taxon>
        <taxon>Pentapetalae</taxon>
        <taxon>rosids</taxon>
        <taxon>malvids</taxon>
        <taxon>Malvales</taxon>
        <taxon>Malvaceae</taxon>
        <taxon>Malvoideae</taxon>
        <taxon>Gossypium</taxon>
    </lineage>
</organism>
<evidence type="ECO:0000313" key="2">
    <source>
        <dbReference type="Proteomes" id="UP000325315"/>
    </source>
</evidence>
<keyword evidence="2" id="KW-1185">Reference proteome</keyword>
<dbReference type="AlphaFoldDB" id="A0A5B6X311"/>
<dbReference type="EMBL" id="SMMG02000001">
    <property type="protein sequence ID" value="KAA3487462.1"/>
    <property type="molecule type" value="Genomic_DNA"/>
</dbReference>
<accession>A0A5B6X311</accession>
<dbReference type="PANTHER" id="PTHR46890:SF48">
    <property type="entry name" value="RNA-DIRECTED DNA POLYMERASE"/>
    <property type="match status" value="1"/>
</dbReference>
<dbReference type="PANTHER" id="PTHR46890">
    <property type="entry name" value="NON-LTR RETROLELEMENT REVERSE TRANSCRIPTASE-LIKE PROTEIN-RELATED"/>
    <property type="match status" value="1"/>
</dbReference>
<dbReference type="OrthoDB" id="1938551at2759"/>
<evidence type="ECO:0000313" key="1">
    <source>
        <dbReference type="EMBL" id="KAA3487462.1"/>
    </source>
</evidence>
<comment type="caution">
    <text evidence="1">The sequence shown here is derived from an EMBL/GenBank/DDBJ whole genome shotgun (WGS) entry which is preliminary data.</text>
</comment>
<name>A0A5B6X311_9ROSI</name>
<sequence length="260" mass="30208">MDVREELENVLHHEEILWRQKVQCDWLVLGDHNKKFFHSRTLRRRKQNRITALKNGLGEWIMDDGQLKLEAVNFYSNLYGEHPGPRRDFPSVAFLCLKDEDFNILNRQVSNEEIKAALFNMAPLKAPRSDGLHALFYQSQWDHVGTSICTWVKEVFDRKRIDSELNNSLIMLIPKTQNLVEFSQFRPISLCSILYKLVMKIIANHFKVVFLRLLALEQVGFAAKRNITDNIIIAQEVIHSMRGIPAGLVEWGPNLEILTS</sequence>
<gene>
    <name evidence="1" type="ORF">EPI10_031285</name>
</gene>
<dbReference type="InterPro" id="IPR052343">
    <property type="entry name" value="Retrotransposon-Effector_Assoc"/>
</dbReference>
<proteinExistence type="predicted"/>
<protein>
    <submittedName>
        <fullName evidence="1">Retrovirus-related Pol polyprotein LINE-1</fullName>
    </submittedName>
</protein>